<dbReference type="EMBL" id="JAFBDT010000033">
    <property type="protein sequence ID" value="MBM7562859.1"/>
    <property type="molecule type" value="Genomic_DNA"/>
</dbReference>
<feature type="domain" description="Mannosyl-glycoprotein endo-beta-N-acetylglucosamidase-like" evidence="1">
    <location>
        <begin position="73"/>
        <end position="197"/>
    </location>
</feature>
<evidence type="ECO:0000313" key="2">
    <source>
        <dbReference type="EMBL" id="MBM7562859.1"/>
    </source>
</evidence>
<evidence type="ECO:0000313" key="3">
    <source>
        <dbReference type="Proteomes" id="UP000767854"/>
    </source>
</evidence>
<proteinExistence type="predicted"/>
<comment type="caution">
    <text evidence="2">The sequence shown here is derived from an EMBL/GenBank/DDBJ whole genome shotgun (WGS) entry which is preliminary data.</text>
</comment>
<evidence type="ECO:0000259" key="1">
    <source>
        <dbReference type="SMART" id="SM00047"/>
    </source>
</evidence>
<organism evidence="2 3">
    <name type="scientific">Fusibacter tunisiensis</name>
    <dbReference type="NCBI Taxonomy" id="1008308"/>
    <lineage>
        <taxon>Bacteria</taxon>
        <taxon>Bacillati</taxon>
        <taxon>Bacillota</taxon>
        <taxon>Clostridia</taxon>
        <taxon>Eubacteriales</taxon>
        <taxon>Eubacteriales Family XII. Incertae Sedis</taxon>
        <taxon>Fusibacter</taxon>
    </lineage>
</organism>
<dbReference type="Gene3D" id="1.10.530.10">
    <property type="match status" value="1"/>
</dbReference>
<gene>
    <name evidence="2" type="ORF">JOC49_002432</name>
</gene>
<reference evidence="2 3" key="1">
    <citation type="submission" date="2021-01" db="EMBL/GenBank/DDBJ databases">
        <title>Genomic Encyclopedia of Type Strains, Phase IV (KMG-IV): sequencing the most valuable type-strain genomes for metagenomic binning, comparative biology and taxonomic classification.</title>
        <authorList>
            <person name="Goeker M."/>
        </authorList>
    </citation>
    <scope>NUCLEOTIDE SEQUENCE [LARGE SCALE GENOMIC DNA]</scope>
    <source>
        <strain evidence="2 3">DSM 24436</strain>
    </source>
</reference>
<protein>
    <submittedName>
        <fullName evidence="2">Beta-N-acetylglucosaminidase</fullName>
    </submittedName>
</protein>
<name>A0ABS2MTZ0_9FIRM</name>
<dbReference type="RefSeq" id="WP_204665287.1">
    <property type="nucleotide sequence ID" value="NZ_JAFBDT010000033.1"/>
</dbReference>
<dbReference type="Pfam" id="PF01832">
    <property type="entry name" value="Glucosaminidase"/>
    <property type="match status" value="1"/>
</dbReference>
<dbReference type="Proteomes" id="UP000767854">
    <property type="component" value="Unassembled WGS sequence"/>
</dbReference>
<dbReference type="SMART" id="SM00047">
    <property type="entry name" value="LYZ2"/>
    <property type="match status" value="1"/>
</dbReference>
<accession>A0ABS2MTZ0</accession>
<dbReference type="InterPro" id="IPR002901">
    <property type="entry name" value="MGlyc_endo_b_GlcNAc-like_dom"/>
</dbReference>
<keyword evidence="3" id="KW-1185">Reference proteome</keyword>
<sequence>MGIKIDLNSKIKSSFEGPSSDYRLAQNRFKHILETKLGVVTRAQENPGQSSSVSGAGPDNIGIPSGVTADLIDSKLKGTPIAGLGHAFVEAEKKHGVNSIFLASLAVHESAYGSSAIAQDKKNLFGFGAFDASPYAKAYTFDSFEQGIDHVAGYLAKNYLNETGRYYNGVSVESVGKKYATDPNWANAIEKIMKAMVE</sequence>